<evidence type="ECO:0000256" key="4">
    <source>
        <dbReference type="ARBA" id="ARBA00023163"/>
    </source>
</evidence>
<proteinExistence type="inferred from homology"/>
<evidence type="ECO:0000259" key="5">
    <source>
        <dbReference type="Pfam" id="PF04542"/>
    </source>
</evidence>
<reference evidence="7 8" key="1">
    <citation type="submission" date="2016-10" db="EMBL/GenBank/DDBJ databases">
        <title>The Draft Genome Sequence of the Potato Rhizosphere Bacteria Ochrobactrum sp. IPA7.2.</title>
        <authorList>
            <person name="Gogoleva N.E."/>
            <person name="Khlopko Y.A."/>
            <person name="Burygin G.L."/>
            <person name="Plotnikov A.O."/>
        </authorList>
    </citation>
    <scope>NUCLEOTIDE SEQUENCE [LARGE SCALE GENOMIC DNA]</scope>
    <source>
        <strain evidence="7 8">IPA7.2</strain>
    </source>
</reference>
<dbReference type="GO" id="GO:0003677">
    <property type="term" value="F:DNA binding"/>
    <property type="evidence" value="ECO:0007669"/>
    <property type="project" value="InterPro"/>
</dbReference>
<comment type="similarity">
    <text evidence="1">Belongs to the sigma-70 factor family. ECF subfamily.</text>
</comment>
<dbReference type="CDD" id="cd06171">
    <property type="entry name" value="Sigma70_r4"/>
    <property type="match status" value="1"/>
</dbReference>
<dbReference type="InterPro" id="IPR013324">
    <property type="entry name" value="RNA_pol_sigma_r3/r4-like"/>
</dbReference>
<dbReference type="PANTHER" id="PTHR43133:SF63">
    <property type="entry name" value="RNA POLYMERASE SIGMA FACTOR FECI-RELATED"/>
    <property type="match status" value="1"/>
</dbReference>
<keyword evidence="2" id="KW-0805">Transcription regulation</keyword>
<dbReference type="InterPro" id="IPR013249">
    <property type="entry name" value="RNA_pol_sigma70_r4_t2"/>
</dbReference>
<dbReference type="Gene3D" id="1.10.10.10">
    <property type="entry name" value="Winged helix-like DNA-binding domain superfamily/Winged helix DNA-binding domain"/>
    <property type="match status" value="1"/>
</dbReference>
<evidence type="ECO:0000256" key="2">
    <source>
        <dbReference type="ARBA" id="ARBA00023015"/>
    </source>
</evidence>
<dbReference type="AlphaFoldDB" id="A0A1J6HVX5"/>
<dbReference type="InterPro" id="IPR039425">
    <property type="entry name" value="RNA_pol_sigma-70-like"/>
</dbReference>
<dbReference type="OrthoDB" id="9794372at2"/>
<comment type="caution">
    <text evidence="7">The sequence shown here is derived from an EMBL/GenBank/DDBJ whole genome shotgun (WGS) entry which is preliminary data.</text>
</comment>
<keyword evidence="4" id="KW-0804">Transcription</keyword>
<dbReference type="GO" id="GO:0016987">
    <property type="term" value="F:sigma factor activity"/>
    <property type="evidence" value="ECO:0007669"/>
    <property type="project" value="UniProtKB-KW"/>
</dbReference>
<keyword evidence="3" id="KW-0731">Sigma factor</keyword>
<dbReference type="SUPFAM" id="SSF88946">
    <property type="entry name" value="Sigma2 domain of RNA polymerase sigma factors"/>
    <property type="match status" value="1"/>
</dbReference>
<dbReference type="SUPFAM" id="SSF88659">
    <property type="entry name" value="Sigma3 and sigma4 domains of RNA polymerase sigma factors"/>
    <property type="match status" value="1"/>
</dbReference>
<dbReference type="InterPro" id="IPR013325">
    <property type="entry name" value="RNA_pol_sigma_r2"/>
</dbReference>
<dbReference type="Pfam" id="PF04542">
    <property type="entry name" value="Sigma70_r2"/>
    <property type="match status" value="1"/>
</dbReference>
<dbReference type="GO" id="GO:0006352">
    <property type="term" value="P:DNA-templated transcription initiation"/>
    <property type="evidence" value="ECO:0007669"/>
    <property type="project" value="InterPro"/>
</dbReference>
<dbReference type="Proteomes" id="UP000182985">
    <property type="component" value="Unassembled WGS sequence"/>
</dbReference>
<feature type="domain" description="RNA polymerase sigma-70 region 2" evidence="5">
    <location>
        <begin position="7"/>
        <end position="71"/>
    </location>
</feature>
<keyword evidence="8" id="KW-1185">Reference proteome</keyword>
<dbReference type="InterPro" id="IPR014284">
    <property type="entry name" value="RNA_pol_sigma-70_dom"/>
</dbReference>
<dbReference type="Pfam" id="PF08281">
    <property type="entry name" value="Sigma70_r4_2"/>
    <property type="match status" value="1"/>
</dbReference>
<evidence type="ECO:0000313" key="8">
    <source>
        <dbReference type="Proteomes" id="UP000182985"/>
    </source>
</evidence>
<dbReference type="InterPro" id="IPR007627">
    <property type="entry name" value="RNA_pol_sigma70_r2"/>
</dbReference>
<protein>
    <submittedName>
        <fullName evidence="7">RNA polymerase subunit sigma-24</fullName>
    </submittedName>
</protein>
<evidence type="ECO:0000259" key="6">
    <source>
        <dbReference type="Pfam" id="PF08281"/>
    </source>
</evidence>
<dbReference type="PANTHER" id="PTHR43133">
    <property type="entry name" value="RNA POLYMERASE ECF-TYPE SIGMA FACTO"/>
    <property type="match status" value="1"/>
</dbReference>
<organism evidence="7 8">
    <name type="scientific">Brucella cytisi</name>
    <dbReference type="NCBI Taxonomy" id="407152"/>
    <lineage>
        <taxon>Bacteria</taxon>
        <taxon>Pseudomonadati</taxon>
        <taxon>Pseudomonadota</taxon>
        <taxon>Alphaproteobacteria</taxon>
        <taxon>Hyphomicrobiales</taxon>
        <taxon>Brucellaceae</taxon>
        <taxon>Brucella/Ochrobactrum group</taxon>
        <taxon>Brucella</taxon>
    </lineage>
</organism>
<feature type="domain" description="RNA polymerase sigma factor 70 region 4 type 2" evidence="6">
    <location>
        <begin position="105"/>
        <end position="156"/>
    </location>
</feature>
<dbReference type="RefSeq" id="WP_071632710.1">
    <property type="nucleotide sequence ID" value="NZ_JBHJZM010000001.1"/>
</dbReference>
<gene>
    <name evidence="7" type="ORF">BLA27_16735</name>
</gene>
<dbReference type="NCBIfam" id="TIGR02937">
    <property type="entry name" value="sigma70-ECF"/>
    <property type="match status" value="1"/>
</dbReference>
<evidence type="ECO:0000313" key="7">
    <source>
        <dbReference type="EMBL" id="OIS92351.1"/>
    </source>
</evidence>
<dbReference type="Gene3D" id="1.10.1740.10">
    <property type="match status" value="1"/>
</dbReference>
<name>A0A1J6HVX5_9HYPH</name>
<evidence type="ECO:0000256" key="3">
    <source>
        <dbReference type="ARBA" id="ARBA00023082"/>
    </source>
</evidence>
<dbReference type="EMBL" id="MOEC01000017">
    <property type="protein sequence ID" value="OIS92351.1"/>
    <property type="molecule type" value="Genomic_DNA"/>
</dbReference>
<evidence type="ECO:0000256" key="1">
    <source>
        <dbReference type="ARBA" id="ARBA00010641"/>
    </source>
</evidence>
<accession>A0A1J6HVX5</accession>
<dbReference type="InterPro" id="IPR036388">
    <property type="entry name" value="WH-like_DNA-bd_sf"/>
</dbReference>
<sequence>MWNLHRLFQNHARELNRFFRRRGHNAETASDLTQDTFVRVLSAAPQADSNPRAYLHQIARNLSIDLYRRERLFQRSDLAEDEWQRLADNTPTPEAVVYDRQRLALIESALLELPEKTRKAFEMHRLDEKTIAEVASELDLSVSRTWMLIKRAYLHLRARLKEDSSF</sequence>